<name>A0A8T3YKT1_9ARCH</name>
<dbReference type="AlphaFoldDB" id="A0A8T3YKT1"/>
<dbReference type="EMBL" id="JACQPB010000026">
    <property type="protein sequence ID" value="MBI4210300.1"/>
    <property type="molecule type" value="Genomic_DNA"/>
</dbReference>
<evidence type="ECO:0000256" key="2">
    <source>
        <dbReference type="SAM" id="Phobius"/>
    </source>
</evidence>
<gene>
    <name evidence="3" type="ORF">HY544_02215</name>
</gene>
<evidence type="ECO:0000313" key="3">
    <source>
        <dbReference type="EMBL" id="MBI4210300.1"/>
    </source>
</evidence>
<protein>
    <submittedName>
        <fullName evidence="3">Uncharacterized protein</fullName>
    </submittedName>
</protein>
<keyword evidence="2" id="KW-1133">Transmembrane helix</keyword>
<sequence>LEDDLPDDWKFSTWEVSGSQESKDKINHRSADGNRHGWSFTPTGSSAQIKYTAVAGAAGSASFDAVWFDASGQSRDQKSVTVRNIACGDNVCEGDESESSCPADCRKSEPQPQPVTPQPAPPEKPAAGIPTAGILVVVVIVLAGLAAFFLLRKKK</sequence>
<feature type="non-terminal residue" evidence="3">
    <location>
        <position position="1"/>
    </location>
</feature>
<feature type="transmembrane region" description="Helical" evidence="2">
    <location>
        <begin position="127"/>
        <end position="151"/>
    </location>
</feature>
<keyword evidence="2" id="KW-0812">Transmembrane</keyword>
<organism evidence="3 4">
    <name type="scientific">Candidatus Iainarchaeum sp</name>
    <dbReference type="NCBI Taxonomy" id="3101447"/>
    <lineage>
        <taxon>Archaea</taxon>
        <taxon>Candidatus Iainarchaeota</taxon>
        <taxon>Candidatus Iainarchaeia</taxon>
        <taxon>Candidatus Iainarchaeales</taxon>
        <taxon>Candidatus Iainarchaeaceae</taxon>
        <taxon>Candidatus Iainarchaeum</taxon>
    </lineage>
</organism>
<reference evidence="3" key="1">
    <citation type="submission" date="2020-07" db="EMBL/GenBank/DDBJ databases">
        <title>Huge and variable diversity of episymbiotic CPR bacteria and DPANN archaea in groundwater ecosystems.</title>
        <authorList>
            <person name="He C.Y."/>
            <person name="Keren R."/>
            <person name="Whittaker M."/>
            <person name="Farag I.F."/>
            <person name="Doudna J."/>
            <person name="Cate J.H.D."/>
            <person name="Banfield J.F."/>
        </authorList>
    </citation>
    <scope>NUCLEOTIDE SEQUENCE</scope>
    <source>
        <strain evidence="3">NC_groundwater_1296_Ag_S-0.2um_52_80</strain>
    </source>
</reference>
<comment type="caution">
    <text evidence="3">The sequence shown here is derived from an EMBL/GenBank/DDBJ whole genome shotgun (WGS) entry which is preliminary data.</text>
</comment>
<feature type="compositionally biased region" description="Basic and acidic residues" evidence="1">
    <location>
        <begin position="21"/>
        <end position="35"/>
    </location>
</feature>
<feature type="region of interest" description="Disordered" evidence="1">
    <location>
        <begin position="94"/>
        <end position="125"/>
    </location>
</feature>
<dbReference type="Proteomes" id="UP000732298">
    <property type="component" value="Unassembled WGS sequence"/>
</dbReference>
<keyword evidence="2" id="KW-0472">Membrane</keyword>
<feature type="compositionally biased region" description="Pro residues" evidence="1">
    <location>
        <begin position="111"/>
        <end position="124"/>
    </location>
</feature>
<feature type="region of interest" description="Disordered" evidence="1">
    <location>
        <begin position="15"/>
        <end position="42"/>
    </location>
</feature>
<evidence type="ECO:0000256" key="1">
    <source>
        <dbReference type="SAM" id="MobiDB-lite"/>
    </source>
</evidence>
<evidence type="ECO:0000313" key="4">
    <source>
        <dbReference type="Proteomes" id="UP000732298"/>
    </source>
</evidence>
<proteinExistence type="predicted"/>
<accession>A0A8T3YKT1</accession>